<reference evidence="2" key="1">
    <citation type="submission" date="2009-07" db="EMBL/GenBank/DDBJ databases">
        <authorList>
            <consortium name="US DOE Joint Genome Institute (JGI-PGF)"/>
            <person name="Lucas S."/>
            <person name="Copeland A."/>
            <person name="Lapidus A."/>
            <person name="Glavina del Rio T."/>
            <person name="Tice H."/>
            <person name="Bruce D."/>
            <person name="Goodwin L."/>
            <person name="Pitluck S."/>
            <person name="Larimer F."/>
            <person name="Land M.L."/>
            <person name="Mouttaki H."/>
            <person name="He Z."/>
            <person name="Zhou J."/>
            <person name="Hemme C.L."/>
        </authorList>
    </citation>
    <scope>NUCLEOTIDE SEQUENCE [LARGE SCALE GENOMIC DNA]</scope>
    <source>
        <strain evidence="2">DSM 2782</strain>
    </source>
</reference>
<dbReference type="EMBL" id="ACXX02000023">
    <property type="protein sequence ID" value="EGD45678.1"/>
    <property type="molecule type" value="Genomic_DNA"/>
</dbReference>
<gene>
    <name evidence="2" type="ORF">Cpap_0035</name>
</gene>
<organism evidence="2 3">
    <name type="scientific">Ruminiclostridium papyrosolvens DSM 2782</name>
    <dbReference type="NCBI Taxonomy" id="588581"/>
    <lineage>
        <taxon>Bacteria</taxon>
        <taxon>Bacillati</taxon>
        <taxon>Bacillota</taxon>
        <taxon>Clostridia</taxon>
        <taxon>Eubacteriales</taxon>
        <taxon>Oscillospiraceae</taxon>
        <taxon>Ruminiclostridium</taxon>
    </lineage>
</organism>
<proteinExistence type="predicted"/>
<keyword evidence="1" id="KW-0812">Transmembrane</keyword>
<dbReference type="eggNOG" id="ENOG502ZKIV">
    <property type="taxonomic scope" value="Bacteria"/>
</dbReference>
<accession>F1TIU9</accession>
<dbReference type="Proteomes" id="UP000003860">
    <property type="component" value="Unassembled WGS sequence"/>
</dbReference>
<dbReference type="RefSeq" id="WP_004622655.1">
    <property type="nucleotide sequence ID" value="NZ_ACXX02000023.1"/>
</dbReference>
<dbReference type="STRING" id="588581.Cpap_0035"/>
<dbReference type="AlphaFoldDB" id="F1TIU9"/>
<evidence type="ECO:0000313" key="2">
    <source>
        <dbReference type="EMBL" id="EGD45678.1"/>
    </source>
</evidence>
<keyword evidence="1" id="KW-1133">Transmembrane helix</keyword>
<keyword evidence="3" id="KW-1185">Reference proteome</keyword>
<name>F1TIU9_9FIRM</name>
<keyword evidence="1" id="KW-0472">Membrane</keyword>
<feature type="transmembrane region" description="Helical" evidence="1">
    <location>
        <begin position="31"/>
        <end position="48"/>
    </location>
</feature>
<protein>
    <submittedName>
        <fullName evidence="2">Uncharacterized protein</fullName>
    </submittedName>
</protein>
<evidence type="ECO:0000313" key="3">
    <source>
        <dbReference type="Proteomes" id="UP000003860"/>
    </source>
</evidence>
<sequence length="71" mass="7604">MLKIIIGVFILVLINLKELLASTSRGKVMGVYFTVVGISLILGILISTKKAPPSPYEVISDLLYNIGLGGE</sequence>
<comment type="caution">
    <text evidence="2">The sequence shown here is derived from an EMBL/GenBank/DDBJ whole genome shotgun (WGS) entry which is preliminary data.</text>
</comment>
<evidence type="ECO:0000256" key="1">
    <source>
        <dbReference type="SAM" id="Phobius"/>
    </source>
</evidence>
<reference evidence="2" key="2">
    <citation type="submission" date="2011-01" db="EMBL/GenBank/DDBJ databases">
        <title>The Non-contiguous Finished genome of Clostridium papyrosolvens.</title>
        <authorList>
            <person name="Lucas S."/>
            <person name="Copeland A."/>
            <person name="Lapidus A."/>
            <person name="Cheng J.-F."/>
            <person name="Goodwin L."/>
            <person name="Pitluck S."/>
            <person name="Misra M."/>
            <person name="Chertkov O."/>
            <person name="Detter J.C."/>
            <person name="Han C."/>
            <person name="Tapia R."/>
            <person name="Land M."/>
            <person name="Hauser L."/>
            <person name="Kyrpides N."/>
            <person name="Ivanova N."/>
            <person name="Pagani I."/>
            <person name="Mouttaki H."/>
            <person name="He Z."/>
            <person name="Zhou J."/>
            <person name="Hemme C.L."/>
            <person name="Woyke T."/>
        </authorList>
    </citation>
    <scope>NUCLEOTIDE SEQUENCE [LARGE SCALE GENOMIC DNA]</scope>
    <source>
        <strain evidence="2">DSM 2782</strain>
    </source>
</reference>